<evidence type="ECO:0000256" key="4">
    <source>
        <dbReference type="ARBA" id="ARBA00022695"/>
    </source>
</evidence>
<evidence type="ECO:0000256" key="1">
    <source>
        <dbReference type="ARBA" id="ARBA00012417"/>
    </source>
</evidence>
<evidence type="ECO:0000259" key="10">
    <source>
        <dbReference type="Pfam" id="PF21694"/>
    </source>
</evidence>
<feature type="domain" description="DNA polymerase III delta N-terminal" evidence="9">
    <location>
        <begin position="5"/>
        <end position="117"/>
    </location>
</feature>
<evidence type="ECO:0000256" key="2">
    <source>
        <dbReference type="ARBA" id="ARBA00017703"/>
    </source>
</evidence>
<dbReference type="InterPro" id="IPR027417">
    <property type="entry name" value="P-loop_NTPase"/>
</dbReference>
<feature type="domain" description="DNA polymerase III delta subunit-like C-terminal" evidence="10">
    <location>
        <begin position="189"/>
        <end position="306"/>
    </location>
</feature>
<dbReference type="GO" id="GO:0003677">
    <property type="term" value="F:DNA binding"/>
    <property type="evidence" value="ECO:0007669"/>
    <property type="project" value="InterPro"/>
</dbReference>
<dbReference type="InterPro" id="IPR005790">
    <property type="entry name" value="DNA_polIII_delta"/>
</dbReference>
<dbReference type="AlphaFoldDB" id="K1SCF6"/>
<organism evidence="11">
    <name type="scientific">human gut metagenome</name>
    <dbReference type="NCBI Taxonomy" id="408170"/>
    <lineage>
        <taxon>unclassified sequences</taxon>
        <taxon>metagenomes</taxon>
        <taxon>organismal metagenomes</taxon>
    </lineage>
</organism>
<evidence type="ECO:0000256" key="7">
    <source>
        <dbReference type="ARBA" id="ARBA00034754"/>
    </source>
</evidence>
<keyword evidence="4 11" id="KW-0548">Nucleotidyltransferase</keyword>
<dbReference type="Pfam" id="PF21694">
    <property type="entry name" value="DNA_pol3_delta_C"/>
    <property type="match status" value="1"/>
</dbReference>
<dbReference type="Gene3D" id="1.10.8.60">
    <property type="match status" value="1"/>
</dbReference>
<protein>
    <recommendedName>
        <fullName evidence="2">DNA polymerase III subunit delta</fullName>
        <ecNumber evidence="1">2.7.7.7</ecNumber>
    </recommendedName>
</protein>
<dbReference type="GO" id="GO:0006261">
    <property type="term" value="P:DNA-templated DNA replication"/>
    <property type="evidence" value="ECO:0007669"/>
    <property type="project" value="TreeGrafter"/>
</dbReference>
<comment type="caution">
    <text evidence="11">The sequence shown here is derived from an EMBL/GenBank/DDBJ whole genome shotgun (WGS) entry which is preliminary data.</text>
</comment>
<evidence type="ECO:0000256" key="8">
    <source>
        <dbReference type="ARBA" id="ARBA00049244"/>
    </source>
</evidence>
<dbReference type="PANTHER" id="PTHR34388">
    <property type="entry name" value="DNA POLYMERASE III SUBUNIT DELTA"/>
    <property type="match status" value="1"/>
</dbReference>
<dbReference type="GO" id="GO:0003887">
    <property type="term" value="F:DNA-directed DNA polymerase activity"/>
    <property type="evidence" value="ECO:0007669"/>
    <property type="project" value="UniProtKB-KW"/>
</dbReference>
<evidence type="ECO:0000256" key="3">
    <source>
        <dbReference type="ARBA" id="ARBA00022679"/>
    </source>
</evidence>
<comment type="similarity">
    <text evidence="7">Belongs to the DNA polymerase HolA subunit family.</text>
</comment>
<proteinExistence type="inferred from homology"/>
<dbReference type="InterPro" id="IPR008921">
    <property type="entry name" value="DNA_pol3_clamp-load_cplx_C"/>
</dbReference>
<dbReference type="SUPFAM" id="SSF48019">
    <property type="entry name" value="post-AAA+ oligomerization domain-like"/>
    <property type="match status" value="1"/>
</dbReference>
<reference evidence="11" key="1">
    <citation type="journal article" date="2013" name="Environ. Microbiol.">
        <title>Microbiota from the distal guts of lean and obese adolescents exhibit partial functional redundancy besides clear differences in community structure.</title>
        <authorList>
            <person name="Ferrer M."/>
            <person name="Ruiz A."/>
            <person name="Lanza F."/>
            <person name="Haange S.B."/>
            <person name="Oberbach A."/>
            <person name="Till H."/>
            <person name="Bargiela R."/>
            <person name="Campoy C."/>
            <person name="Segura M.T."/>
            <person name="Richter M."/>
            <person name="von Bergen M."/>
            <person name="Seifert J."/>
            <person name="Suarez A."/>
        </authorList>
    </citation>
    <scope>NUCLEOTIDE SEQUENCE</scope>
</reference>
<evidence type="ECO:0000256" key="6">
    <source>
        <dbReference type="ARBA" id="ARBA00022932"/>
    </source>
</evidence>
<dbReference type="SUPFAM" id="SSF52540">
    <property type="entry name" value="P-loop containing nucleoside triphosphate hydrolases"/>
    <property type="match status" value="1"/>
</dbReference>
<gene>
    <name evidence="11" type="ORF">OBE_17113</name>
</gene>
<dbReference type="GO" id="GO:0009360">
    <property type="term" value="C:DNA polymerase III complex"/>
    <property type="evidence" value="ECO:0007669"/>
    <property type="project" value="InterPro"/>
</dbReference>
<dbReference type="PANTHER" id="PTHR34388:SF1">
    <property type="entry name" value="DNA POLYMERASE III SUBUNIT DELTA"/>
    <property type="match status" value="1"/>
</dbReference>
<sequence>MKNNYLLVYDNYYLFQEKLKDIISSTKFENASITNYDLEEEDLYNALLDLDTYSFLTEQKVIIIKNINLLEDNQDTKHLLKYLDNPNNDNLLILTTTKFNATKKINKELKKKTNYIKLETDLNKEIKNILQGYEVEAGVITKLIEYSNNNIDIIKSECDKLKQYKFDTKKITKEDVETIVIKHIGESTQIVFDLIKDIAIKDKKRAIIKYEKLKKYNVDDIALIGLLESQLRLMIQIIMFSEKNYSNKDIAATLNIHPYRIEKTKELLRYSNKKDVCNMIKNLSNIDYKIKSGQIDNKDAIFMYIINN</sequence>
<dbReference type="InterPro" id="IPR048466">
    <property type="entry name" value="DNA_pol3_delta-like_C"/>
</dbReference>
<keyword evidence="5" id="KW-0235">DNA replication</keyword>
<dbReference type="InterPro" id="IPR010372">
    <property type="entry name" value="DNA_pol3_delta_N"/>
</dbReference>
<dbReference type="EMBL" id="AJWZ01011490">
    <property type="protein sequence ID" value="EKC45041.1"/>
    <property type="molecule type" value="Genomic_DNA"/>
</dbReference>
<keyword evidence="3 11" id="KW-0808">Transferase</keyword>
<evidence type="ECO:0000313" key="11">
    <source>
        <dbReference type="EMBL" id="EKC45041.1"/>
    </source>
</evidence>
<comment type="catalytic activity">
    <reaction evidence="8">
        <text>DNA(n) + a 2'-deoxyribonucleoside 5'-triphosphate = DNA(n+1) + diphosphate</text>
        <dbReference type="Rhea" id="RHEA:22508"/>
        <dbReference type="Rhea" id="RHEA-COMP:17339"/>
        <dbReference type="Rhea" id="RHEA-COMP:17340"/>
        <dbReference type="ChEBI" id="CHEBI:33019"/>
        <dbReference type="ChEBI" id="CHEBI:61560"/>
        <dbReference type="ChEBI" id="CHEBI:173112"/>
        <dbReference type="EC" id="2.7.7.7"/>
    </reaction>
</comment>
<dbReference type="Gene3D" id="1.20.272.10">
    <property type="match status" value="1"/>
</dbReference>
<accession>K1SCF6</accession>
<dbReference type="Pfam" id="PF06144">
    <property type="entry name" value="DNA_pol3_delta"/>
    <property type="match status" value="1"/>
</dbReference>
<name>K1SCF6_9ZZZZ</name>
<dbReference type="EC" id="2.7.7.7" evidence="1"/>
<dbReference type="Gene3D" id="3.40.50.300">
    <property type="entry name" value="P-loop containing nucleotide triphosphate hydrolases"/>
    <property type="match status" value="1"/>
</dbReference>
<dbReference type="NCBIfam" id="TIGR01128">
    <property type="entry name" value="holA"/>
    <property type="match status" value="1"/>
</dbReference>
<evidence type="ECO:0000256" key="5">
    <source>
        <dbReference type="ARBA" id="ARBA00022705"/>
    </source>
</evidence>
<keyword evidence="6" id="KW-0239">DNA-directed DNA polymerase</keyword>
<evidence type="ECO:0000259" key="9">
    <source>
        <dbReference type="Pfam" id="PF06144"/>
    </source>
</evidence>